<dbReference type="PATRIC" id="fig|1094489.3.peg.1505"/>
<organism evidence="3 4">
    <name type="scientific">Bartonella australis (strain Aust/NH1)</name>
    <dbReference type="NCBI Taxonomy" id="1094489"/>
    <lineage>
        <taxon>Bacteria</taxon>
        <taxon>Pseudomonadati</taxon>
        <taxon>Pseudomonadota</taxon>
        <taxon>Alphaproteobacteria</taxon>
        <taxon>Hyphomicrobiales</taxon>
        <taxon>Bartonellaceae</taxon>
        <taxon>Bartonella</taxon>
    </lineage>
</organism>
<dbReference type="OrthoDB" id="8481828at2"/>
<dbReference type="Pfam" id="PF07896">
    <property type="entry name" value="DUF1674"/>
    <property type="match status" value="1"/>
</dbReference>
<evidence type="ECO:0000313" key="4">
    <source>
        <dbReference type="Proteomes" id="UP000011729"/>
    </source>
</evidence>
<dbReference type="InterPro" id="IPR012875">
    <property type="entry name" value="SDHF4"/>
</dbReference>
<protein>
    <recommendedName>
        <fullName evidence="5">DUF1674 domain-containing protein</fullName>
    </recommendedName>
</protein>
<name>M1P0D2_BARAA</name>
<dbReference type="Proteomes" id="UP000011729">
    <property type="component" value="Chromosome"/>
</dbReference>
<comment type="similarity">
    <text evidence="1">Belongs to the SDHAF4 family.</text>
</comment>
<sequence>MDKKDEKTNNKDANAPRRRPLSPEAQRALQEAEERRKYELHKEKPLEKGGRGGKDPARYGDWEVKGRAIDF</sequence>
<dbReference type="AlphaFoldDB" id="M1P0D2"/>
<feature type="compositionally biased region" description="Basic and acidic residues" evidence="2">
    <location>
        <begin position="1"/>
        <end position="10"/>
    </location>
</feature>
<feature type="region of interest" description="Disordered" evidence="2">
    <location>
        <begin position="1"/>
        <end position="71"/>
    </location>
</feature>
<dbReference type="STRING" id="1094489.BAnh1_12340"/>
<proteinExistence type="inferred from homology"/>
<dbReference type="KEGG" id="baus:BAnh1_12340"/>
<evidence type="ECO:0000313" key="3">
    <source>
        <dbReference type="EMBL" id="AGF75102.1"/>
    </source>
</evidence>
<evidence type="ECO:0008006" key="5">
    <source>
        <dbReference type="Google" id="ProtNLM"/>
    </source>
</evidence>
<accession>M1P0D2</accession>
<dbReference type="RefSeq" id="WP_015398605.1">
    <property type="nucleotide sequence ID" value="NC_020300.1"/>
</dbReference>
<gene>
    <name evidence="3" type="ordered locus">BAnh1_12340</name>
</gene>
<feature type="compositionally biased region" description="Basic and acidic residues" evidence="2">
    <location>
        <begin position="30"/>
        <end position="71"/>
    </location>
</feature>
<dbReference type="HOGENOM" id="CLU_160299_1_1_5"/>
<dbReference type="eggNOG" id="COG5508">
    <property type="taxonomic scope" value="Bacteria"/>
</dbReference>
<evidence type="ECO:0000256" key="1">
    <source>
        <dbReference type="ARBA" id="ARBA00005701"/>
    </source>
</evidence>
<dbReference type="EMBL" id="CP003123">
    <property type="protein sequence ID" value="AGF75102.1"/>
    <property type="molecule type" value="Genomic_DNA"/>
</dbReference>
<evidence type="ECO:0000256" key="2">
    <source>
        <dbReference type="SAM" id="MobiDB-lite"/>
    </source>
</evidence>
<reference evidence="3 4" key="1">
    <citation type="journal article" date="2013" name="PLoS Genet.">
        <title>A gene transfer agent and a dynamic repertoire of secretion systems hold the keys to the explosive radiation of the emerging pathogen Bartonella.</title>
        <authorList>
            <person name="Guy L."/>
            <person name="Nystedt B."/>
            <person name="Toft C."/>
            <person name="Zaremba-Niedzwiedzka K."/>
            <person name="Berglund E.C."/>
            <person name="Granberg F."/>
            <person name="Naslund K."/>
            <person name="Eriksson A.S."/>
            <person name="Andersson S.G."/>
        </authorList>
    </citation>
    <scope>NUCLEOTIDE SEQUENCE [LARGE SCALE GENOMIC DNA]</scope>
    <source>
        <strain evidence="3 4">Aust/NH1</strain>
    </source>
</reference>
<keyword evidence="4" id="KW-1185">Reference proteome</keyword>